<keyword evidence="1" id="KW-0677">Repeat</keyword>
<protein>
    <submittedName>
        <fullName evidence="3">Uncharacterized protein</fullName>
    </submittedName>
</protein>
<dbReference type="GO" id="GO:0005634">
    <property type="term" value="C:nucleus"/>
    <property type="evidence" value="ECO:0007669"/>
    <property type="project" value="TreeGrafter"/>
</dbReference>
<dbReference type="STRING" id="1661398.A0A482VWW0"/>
<reference evidence="3 4" key="1">
    <citation type="submission" date="2017-03" db="EMBL/GenBank/DDBJ databases">
        <title>Genome of the blue death feigning beetle - Asbolus verrucosus.</title>
        <authorList>
            <person name="Rider S.D."/>
        </authorList>
    </citation>
    <scope>NUCLEOTIDE SEQUENCE [LARGE SCALE GENOMIC DNA]</scope>
    <source>
        <strain evidence="3">Butters</strain>
        <tissue evidence="3">Head and leg muscle</tissue>
    </source>
</reference>
<dbReference type="EMBL" id="QDEB01054027">
    <property type="protein sequence ID" value="RZC37295.1"/>
    <property type="molecule type" value="Genomic_DNA"/>
</dbReference>
<keyword evidence="4" id="KW-1185">Reference proteome</keyword>
<dbReference type="PANTHER" id="PTHR10648">
    <property type="entry name" value="SERINE/THREONINE-PROTEIN PHOSPHATASE PP2A 65 KDA REGULATORY SUBUNIT"/>
    <property type="match status" value="1"/>
</dbReference>
<accession>A0A482VWW0</accession>
<evidence type="ECO:0000313" key="4">
    <source>
        <dbReference type="Proteomes" id="UP000292052"/>
    </source>
</evidence>
<evidence type="ECO:0000256" key="1">
    <source>
        <dbReference type="ARBA" id="ARBA00022737"/>
    </source>
</evidence>
<evidence type="ECO:0000256" key="2">
    <source>
        <dbReference type="PROSITE-ProRule" id="PRU00103"/>
    </source>
</evidence>
<feature type="repeat" description="HEAT" evidence="2">
    <location>
        <begin position="203"/>
        <end position="241"/>
    </location>
</feature>
<dbReference type="GO" id="GO:0005829">
    <property type="term" value="C:cytosol"/>
    <property type="evidence" value="ECO:0007669"/>
    <property type="project" value="TreeGrafter"/>
</dbReference>
<organism evidence="3 4">
    <name type="scientific">Asbolus verrucosus</name>
    <name type="common">Desert ironclad beetle</name>
    <dbReference type="NCBI Taxonomy" id="1661398"/>
    <lineage>
        <taxon>Eukaryota</taxon>
        <taxon>Metazoa</taxon>
        <taxon>Ecdysozoa</taxon>
        <taxon>Arthropoda</taxon>
        <taxon>Hexapoda</taxon>
        <taxon>Insecta</taxon>
        <taxon>Pterygota</taxon>
        <taxon>Neoptera</taxon>
        <taxon>Endopterygota</taxon>
        <taxon>Coleoptera</taxon>
        <taxon>Polyphaga</taxon>
        <taxon>Cucujiformia</taxon>
        <taxon>Tenebrionidae</taxon>
        <taxon>Pimeliinae</taxon>
        <taxon>Asbolus</taxon>
    </lineage>
</organism>
<dbReference type="InterPro" id="IPR016024">
    <property type="entry name" value="ARM-type_fold"/>
</dbReference>
<dbReference type="InterPro" id="IPR011989">
    <property type="entry name" value="ARM-like"/>
</dbReference>
<dbReference type="SUPFAM" id="SSF48371">
    <property type="entry name" value="ARM repeat"/>
    <property type="match status" value="1"/>
</dbReference>
<dbReference type="Proteomes" id="UP000292052">
    <property type="component" value="Unassembled WGS sequence"/>
</dbReference>
<gene>
    <name evidence="3" type="ORF">BDFB_007906</name>
</gene>
<dbReference type="InterPro" id="IPR021133">
    <property type="entry name" value="HEAT_type_2"/>
</dbReference>
<dbReference type="Gene3D" id="1.25.10.10">
    <property type="entry name" value="Leucine-rich Repeat Variant"/>
    <property type="match status" value="1"/>
</dbReference>
<name>A0A482VWW0_ASBVE</name>
<dbReference type="OrthoDB" id="340346at2759"/>
<dbReference type="GO" id="GO:0019888">
    <property type="term" value="F:protein phosphatase regulator activity"/>
    <property type="evidence" value="ECO:0007669"/>
    <property type="project" value="TreeGrafter"/>
</dbReference>
<feature type="repeat" description="HEAT" evidence="2">
    <location>
        <begin position="87"/>
        <end position="125"/>
    </location>
</feature>
<feature type="repeat" description="HEAT" evidence="2">
    <location>
        <begin position="164"/>
        <end position="202"/>
    </location>
</feature>
<sequence length="719" mass="83065">MGEVNSDNDINVFKDAITDDNVSIQVDAIKRLPFLASAMDIVRTREELIPCLADCIDAMPDESCFNLAEQLERFVPFIGGNDYVGSILNILIKLACEDEVVVRERAVKAMKNICSNLDNEQCEKSFYPLIDQLIGSDWFTMKCSAGCLISICYAKLPPEKQSELRNTFRNLIQDDSPMVRRSAGNNLVDFIPLMDPEEIKSDFIPVFDNLAQDEQDSVRILAVDVGIAISKKLKDFEIYEYLLKTFKLLGVDISWRVRQRVAWKIHEMRSSEHNREEIINLYKSCVRDEEAEVRVFAAKNLYNFVLNLLDSYKSQPQYEELFEKCFEEEITPEIHYMITDLSEDVRVALSSNILSLIMDALENEEFMPFKENMLKNLNSLPMDVDITKSLKSVKNVIKNLLENSQMHWRTRRNLLLAFAHITRNATSEFFDENLKIFYQYLLNDPIFAIRRTTPLILPLLIKQFGMNWAKDSVIPMFVFFSKDHRYLFRYVTLFGVEELIHPTLDQVRDDDDKSEKYLVDLKELILSSEDPKKFVETLVKIVKLNEKLDKEVDGTEILNQSEDDGICCDDNISFYAEDTLDNLKKDQKLTIFSISRDDIGDNTICYLEGVLLILIKEFVKVIKDLVQDPIKNVQNRAKATLRNIKNFTVNIKGEINQPWVDEAIGKLTEEDIRRIEEELNGQLMTSEDKVVENEIIDCDMAEDEGIDEGVGNEEEKLED</sequence>
<dbReference type="GO" id="GO:0000159">
    <property type="term" value="C:protein phosphatase type 2A complex"/>
    <property type="evidence" value="ECO:0007669"/>
    <property type="project" value="TreeGrafter"/>
</dbReference>
<dbReference type="PROSITE" id="PS50077">
    <property type="entry name" value="HEAT_REPEAT"/>
    <property type="match status" value="3"/>
</dbReference>
<evidence type="ECO:0000313" key="3">
    <source>
        <dbReference type="EMBL" id="RZC37295.1"/>
    </source>
</evidence>
<dbReference type="PANTHER" id="PTHR10648:SF4">
    <property type="entry name" value="PROTEIN PHOSPHATASE 2 (FORMERLY 2A), REGULATORY SUBUNIT A, BETA ISOFORM-RELATED"/>
    <property type="match status" value="1"/>
</dbReference>
<comment type="caution">
    <text evidence="3">The sequence shown here is derived from an EMBL/GenBank/DDBJ whole genome shotgun (WGS) entry which is preliminary data.</text>
</comment>
<dbReference type="InterPro" id="IPR051023">
    <property type="entry name" value="PP2A_Regulatory_Subunit_A"/>
</dbReference>
<dbReference type="AlphaFoldDB" id="A0A482VWW0"/>
<proteinExistence type="predicted"/>